<dbReference type="GO" id="GO:0015421">
    <property type="term" value="F:ABC-type oligopeptide transporter activity"/>
    <property type="evidence" value="ECO:0007669"/>
    <property type="project" value="TreeGrafter"/>
</dbReference>
<reference evidence="12" key="1">
    <citation type="submission" date="2014-04" db="EMBL/GenBank/DDBJ databases">
        <title>Evolutionary Origins and Diversification of the Mycorrhizal Mutualists.</title>
        <authorList>
            <consortium name="DOE Joint Genome Institute"/>
            <consortium name="Mycorrhizal Genomics Consortium"/>
            <person name="Kohler A."/>
            <person name="Kuo A."/>
            <person name="Nagy L.G."/>
            <person name="Floudas D."/>
            <person name="Copeland A."/>
            <person name="Barry K.W."/>
            <person name="Cichocki N."/>
            <person name="Veneault-Fourrey C."/>
            <person name="LaButti K."/>
            <person name="Lindquist E.A."/>
            <person name="Lipzen A."/>
            <person name="Lundell T."/>
            <person name="Morin E."/>
            <person name="Murat C."/>
            <person name="Riley R."/>
            <person name="Ohm R."/>
            <person name="Sun H."/>
            <person name="Tunlid A."/>
            <person name="Henrissat B."/>
            <person name="Grigoriev I.V."/>
            <person name="Hibbett D.S."/>
            <person name="Martin F."/>
        </authorList>
    </citation>
    <scope>NUCLEOTIDE SEQUENCE [LARGE SCALE GENOMIC DNA]</scope>
    <source>
        <strain evidence="12">FD-334 SS-4</strain>
    </source>
</reference>
<name>A0A0D2NJS1_HYPSF</name>
<dbReference type="PROSITE" id="PS50893">
    <property type="entry name" value="ABC_TRANSPORTER_2"/>
    <property type="match status" value="2"/>
</dbReference>
<dbReference type="CDD" id="cd18578">
    <property type="entry name" value="ABC_6TM_Pgp_ABCB1_D2_like"/>
    <property type="match status" value="1"/>
</dbReference>
<evidence type="ECO:0000256" key="3">
    <source>
        <dbReference type="ARBA" id="ARBA00022692"/>
    </source>
</evidence>
<evidence type="ECO:0000256" key="7">
    <source>
        <dbReference type="ARBA" id="ARBA00023136"/>
    </source>
</evidence>
<dbReference type="Pfam" id="PF00664">
    <property type="entry name" value="ABC_membrane"/>
    <property type="match status" value="2"/>
</dbReference>
<dbReference type="InterPro" id="IPR003593">
    <property type="entry name" value="AAA+_ATPase"/>
</dbReference>
<feature type="transmembrane region" description="Helical" evidence="8">
    <location>
        <begin position="994"/>
        <end position="1017"/>
    </location>
</feature>
<keyword evidence="5" id="KW-0067">ATP-binding</keyword>
<dbReference type="InterPro" id="IPR017871">
    <property type="entry name" value="ABC_transporter-like_CS"/>
</dbReference>
<evidence type="ECO:0000313" key="11">
    <source>
        <dbReference type="EMBL" id="KJA16816.1"/>
    </source>
</evidence>
<dbReference type="CDD" id="cd18577">
    <property type="entry name" value="ABC_6TM_Pgp_ABCB1_D1_like"/>
    <property type="match status" value="1"/>
</dbReference>
<evidence type="ECO:0000256" key="8">
    <source>
        <dbReference type="SAM" id="Phobius"/>
    </source>
</evidence>
<feature type="transmembrane region" description="Helical" evidence="8">
    <location>
        <begin position="172"/>
        <end position="191"/>
    </location>
</feature>
<feature type="domain" description="ABC transporter" evidence="9">
    <location>
        <begin position="371"/>
        <end position="618"/>
    </location>
</feature>
<dbReference type="OrthoDB" id="6500128at2759"/>
<dbReference type="GO" id="GO:0005743">
    <property type="term" value="C:mitochondrial inner membrane"/>
    <property type="evidence" value="ECO:0007669"/>
    <property type="project" value="TreeGrafter"/>
</dbReference>
<organism evidence="11 12">
    <name type="scientific">Hypholoma sublateritium (strain FD-334 SS-4)</name>
    <dbReference type="NCBI Taxonomy" id="945553"/>
    <lineage>
        <taxon>Eukaryota</taxon>
        <taxon>Fungi</taxon>
        <taxon>Dikarya</taxon>
        <taxon>Basidiomycota</taxon>
        <taxon>Agaricomycotina</taxon>
        <taxon>Agaricomycetes</taxon>
        <taxon>Agaricomycetidae</taxon>
        <taxon>Agaricales</taxon>
        <taxon>Agaricineae</taxon>
        <taxon>Strophariaceae</taxon>
        <taxon>Hypholoma</taxon>
    </lineage>
</organism>
<proteinExistence type="predicted"/>
<dbReference type="GO" id="GO:0005524">
    <property type="term" value="F:ATP binding"/>
    <property type="evidence" value="ECO:0007669"/>
    <property type="project" value="UniProtKB-KW"/>
</dbReference>
<feature type="transmembrane region" description="Helical" evidence="8">
    <location>
        <begin position="892"/>
        <end position="913"/>
    </location>
</feature>
<dbReference type="InterPro" id="IPR003439">
    <property type="entry name" value="ABC_transporter-like_ATP-bd"/>
</dbReference>
<evidence type="ECO:0000256" key="1">
    <source>
        <dbReference type="ARBA" id="ARBA00004141"/>
    </source>
</evidence>
<comment type="subcellular location">
    <subcellularLocation>
        <location evidence="1">Membrane</location>
        <topology evidence="1">Multi-pass membrane protein</topology>
    </subcellularLocation>
</comment>
<dbReference type="FunFam" id="3.40.50.300:FF:000604">
    <property type="entry name" value="ABC transporter B family member 28"/>
    <property type="match status" value="1"/>
</dbReference>
<gene>
    <name evidence="11" type="ORF">HYPSUDRAFT_46954</name>
</gene>
<feature type="transmembrane region" description="Helical" evidence="8">
    <location>
        <begin position="273"/>
        <end position="293"/>
    </location>
</feature>
<dbReference type="InterPro" id="IPR011527">
    <property type="entry name" value="ABC1_TM_dom"/>
</dbReference>
<dbReference type="OMA" id="TFWACLT"/>
<dbReference type="SMART" id="SM00382">
    <property type="entry name" value="AAA"/>
    <property type="match status" value="2"/>
</dbReference>
<dbReference type="PANTHER" id="PTHR43394">
    <property type="entry name" value="ATP-DEPENDENT PERMEASE MDL1, MITOCHONDRIAL"/>
    <property type="match status" value="1"/>
</dbReference>
<feature type="transmembrane region" description="Helical" evidence="8">
    <location>
        <begin position="86"/>
        <end position="107"/>
    </location>
</feature>
<feature type="transmembrane region" description="Helical" evidence="8">
    <location>
        <begin position="1108"/>
        <end position="1131"/>
    </location>
</feature>
<dbReference type="InterPro" id="IPR039421">
    <property type="entry name" value="Type_1_exporter"/>
</dbReference>
<keyword evidence="12" id="KW-1185">Reference proteome</keyword>
<dbReference type="SUPFAM" id="SSF90123">
    <property type="entry name" value="ABC transporter transmembrane region"/>
    <property type="match status" value="2"/>
</dbReference>
<dbReference type="Gene3D" id="3.40.50.300">
    <property type="entry name" value="P-loop containing nucleotide triphosphate hydrolases"/>
    <property type="match status" value="2"/>
</dbReference>
<dbReference type="STRING" id="945553.A0A0D2NJS1"/>
<feature type="transmembrane region" description="Helical" evidence="8">
    <location>
        <begin position="1080"/>
        <end position="1102"/>
    </location>
</feature>
<evidence type="ECO:0000259" key="10">
    <source>
        <dbReference type="PROSITE" id="PS50929"/>
    </source>
</evidence>
<feature type="transmembrane region" description="Helical" evidence="8">
    <location>
        <begin position="852"/>
        <end position="872"/>
    </location>
</feature>
<dbReference type="GO" id="GO:0090374">
    <property type="term" value="P:oligopeptide export from mitochondrion"/>
    <property type="evidence" value="ECO:0007669"/>
    <property type="project" value="TreeGrafter"/>
</dbReference>
<evidence type="ECO:0000256" key="4">
    <source>
        <dbReference type="ARBA" id="ARBA00022741"/>
    </source>
</evidence>
<keyword evidence="7 8" id="KW-0472">Membrane</keyword>
<dbReference type="Proteomes" id="UP000054270">
    <property type="component" value="Unassembled WGS sequence"/>
</dbReference>
<feature type="transmembrane region" description="Helical" evidence="8">
    <location>
        <begin position="26"/>
        <end position="55"/>
    </location>
</feature>
<evidence type="ECO:0000259" key="9">
    <source>
        <dbReference type="PROSITE" id="PS50893"/>
    </source>
</evidence>
<evidence type="ECO:0000256" key="6">
    <source>
        <dbReference type="ARBA" id="ARBA00022989"/>
    </source>
</evidence>
<dbReference type="PROSITE" id="PS00211">
    <property type="entry name" value="ABC_TRANSPORTER_1"/>
    <property type="match status" value="1"/>
</dbReference>
<protein>
    <recommendedName>
        <fullName evidence="13">P-loop containing nucleoside triphosphate hydrolase protein</fullName>
    </recommendedName>
</protein>
<dbReference type="InterPro" id="IPR036640">
    <property type="entry name" value="ABC1_TM_sf"/>
</dbReference>
<dbReference type="FunFam" id="3.40.50.300:FF:000836">
    <property type="entry name" value="ABC transporter B family member 25"/>
    <property type="match status" value="1"/>
</dbReference>
<evidence type="ECO:0000256" key="5">
    <source>
        <dbReference type="ARBA" id="ARBA00022840"/>
    </source>
</evidence>
<evidence type="ECO:0008006" key="13">
    <source>
        <dbReference type="Google" id="ProtNLM"/>
    </source>
</evidence>
<dbReference type="PANTHER" id="PTHR43394:SF15">
    <property type="entry name" value="ALPHA-FACTOR-TRANSPORTING ATPASE"/>
    <property type="match status" value="1"/>
</dbReference>
<dbReference type="PROSITE" id="PS50929">
    <property type="entry name" value="ABC_TM1F"/>
    <property type="match status" value="2"/>
</dbReference>
<dbReference type="GO" id="GO:0016887">
    <property type="term" value="F:ATP hydrolysis activity"/>
    <property type="evidence" value="ECO:0007669"/>
    <property type="project" value="InterPro"/>
</dbReference>
<evidence type="ECO:0000256" key="2">
    <source>
        <dbReference type="ARBA" id="ARBA00022448"/>
    </source>
</evidence>
<feature type="domain" description="ABC transmembrane type-1" evidence="10">
    <location>
        <begin position="33"/>
        <end position="336"/>
    </location>
</feature>
<keyword evidence="3 8" id="KW-0812">Transmembrane</keyword>
<feature type="domain" description="ABC transmembrane type-1" evidence="10">
    <location>
        <begin position="852"/>
        <end position="1112"/>
    </location>
</feature>
<dbReference type="InterPro" id="IPR027417">
    <property type="entry name" value="P-loop_NTPase"/>
</dbReference>
<feature type="domain" description="ABC transporter" evidence="9">
    <location>
        <begin position="1172"/>
        <end position="1406"/>
    </location>
</feature>
<sequence length="1411" mass="152259">MSEQVDAPQVAPSLHLLFSFISRRHVAFLLIPAVFSSMIAGGIAPFMTFVVGQAFDAFSQFPLTPNPPQEAKDALLHNVGTTALELIGLAVGSLALSSVTSCLWIWTGEINVRALRRAVYVAVSQKPMVWFDTQSPTTNEADGTIGAGGLMAKFSRETDEVRMASSLASGMLVQYLTTVVAALILAFMRSWSLTLVILSAVPLLTFIQAFSQAFAAPLLVQEREQTGIAATVIERAAAAIDTVKAFNAAGLEHTRASAVFGRLHLAARKLTRLWGAASGASQFVVMAMFVQGFWFGGKLVREGKASAGDVMAVFWACLIATSSLQTCIPQLIVLAKGKSAAAALVALIDTEAPAPTHRPAGLTPATCKGDLVLHDVTFAYPSRPDVDVLSGVSLFLPAKELTFVVGSSGSGKSTIAHLLCGMYIPQRGTIELDGRRLSTLDDAWLRDQVACVGQQGAAGVVIFEGKTVWENIAAAVQGHSTRGLTTKDVKEACRAALMHEFVRDLPQGYETILGGGNGVGLSGGQKQRLAIARARLRNPTVLILDEATSALDPTSRILVFEAIKHWRRNKTTIVITHDLSQISVEDFVYVLKDGRVVEQGYRADLEDRGKDAYYKGIRGEFRRMAEFQGESEGGDGEWTAPADVGSPLLSAAGIVGEAPGLLTTQHALALRPVSTFGNWMFDVVADLTSPLSPRALQSTLPSQTQAQLNGTTFDTLRPRPQSTALPALSPPAFAFIAQEKRFSAPLTPSSATFTEAAPRFPVSGYFDDEEYINMKERHSVMERSAVKARQARMSRTRFERDVSDYVKVEEALYHSTTEMRPATTDAADDYRPGFIALMRSVYPQLPHKPLPFAGLAICVLSGAMTPLFSFLLSRVLFEVSAGAQNVRVINTFGGLVLGVAALDGLLLGLKYVIMEAVGMAWVTAARTRALSRVLGQDKAWFDGAEHAPAQLVQRLVKDGDDARDLIAVVWGQFCVVFAMLGVGLVWAFSRGWQLTLAGLAIAPVFAVTMAVQSSLVARCEARNKRAREEVSRGYYNTIINIRAIRAMAFDSVFRTDFEDATETSLTTGVRGAFVEGCTHGIASGLIYLAEALLFYVGAVLIARGTYTYLQMVEVLDLVVFSVTIGSQLMAFTERIAKASQAASDLIKLTELDTNSRESRGSLCPSIDGDICFNAVDFAYPSRPNAPILKDMNLRISQGECVAIVGSSGCGKSTVASLLQRLYEPTRGTTTIGGLDTRLINVHHLREHISIVSQHPHLFDASIAENIRYGHPSLSDEDIRCAAQAANLHTFIMSLPDGYDTPLGENASLISGGQAQRLQIARALARPSNVLILDECTSSLDPENRAAILDTIAGAKEGRTTVFITHNLEAMLMCDRILVVDDGRIVEQGTYDRLMERKGVFATLARGGEWQA</sequence>
<feature type="transmembrane region" description="Helical" evidence="8">
    <location>
        <begin position="965"/>
        <end position="988"/>
    </location>
</feature>
<evidence type="ECO:0000313" key="12">
    <source>
        <dbReference type="Proteomes" id="UP000054270"/>
    </source>
</evidence>
<keyword evidence="2" id="KW-0813">Transport</keyword>
<dbReference type="Gene3D" id="1.20.1560.10">
    <property type="entry name" value="ABC transporter type 1, transmembrane domain"/>
    <property type="match status" value="2"/>
</dbReference>
<keyword evidence="6 8" id="KW-1133">Transmembrane helix</keyword>
<feature type="transmembrane region" description="Helical" evidence="8">
    <location>
        <begin position="197"/>
        <end position="220"/>
    </location>
</feature>
<dbReference type="Pfam" id="PF00005">
    <property type="entry name" value="ABC_tran"/>
    <property type="match status" value="2"/>
</dbReference>
<dbReference type="EMBL" id="KN817614">
    <property type="protein sequence ID" value="KJA16816.1"/>
    <property type="molecule type" value="Genomic_DNA"/>
</dbReference>
<accession>A0A0D2NJS1</accession>
<dbReference type="SUPFAM" id="SSF52540">
    <property type="entry name" value="P-loop containing nucleoside triphosphate hydrolases"/>
    <property type="match status" value="2"/>
</dbReference>
<keyword evidence="4" id="KW-0547">Nucleotide-binding</keyword>